<sequence>MARNEKEESIHIGFREAITLIVPYFQKKLWLQTKSVVWVVLYLTLFQLIILRIPIKEAGTISIGIFAIILGLTFFMEGLYLGIMPLGESIGLRLPRKVGLFSIILFCLFVGIVATLAEPAIAVLKQCGSTVSPWEAPLLYHLLNEGADVLFFSIAFGVGVSIVLGVLRIIYGVSLSKFLIPSLVVLLCITVYSFFDENLRLVSGLAWDSGVVATGSLTVPLIVALGIGVSKSAQSSDSTTGFGVVTLASLFPIFSVFFVGIYFSSVVPNPMPKEVFLKGGISAQEHKLMFGEKEINFQNGDLNREQTSQLSIHSKISKILEGMGEGFTNSLQAILPLAGCLLIFLYFILKESVPFADELYLGIVFVLIGLSIFNFGIFFGLSKLGSQVGNKLPSSFRSIELTDSIREIQGFNPSIVVKATDEVGTTEEFFYLKEKKSFSQIPYREKNYHPESKLYQYVPIHGPLFGKEENLLGYFVVLVFAFVLGYSATLAEPALSALGNSVEEVTVGTVKKTILIQAVGIGVGIGTLLGILKILISIPLLYILLPSYLVLILLTLVSKPEFIDIAWDSAGVTTGPITVPLVIVLGLGIGNQLNIVDGFGVLSSTAIFPVLTVLIMGLWMERARRQSIAELETESE</sequence>
<name>A0A4R9JQX4_9LEPT</name>
<feature type="transmembrane region" description="Helical" evidence="1">
    <location>
        <begin position="61"/>
        <end position="86"/>
    </location>
</feature>
<dbReference type="OrthoDB" id="9805989at2"/>
<feature type="transmembrane region" description="Helical" evidence="1">
    <location>
        <begin position="513"/>
        <end position="532"/>
    </location>
</feature>
<accession>A0A4R9JQX4</accession>
<feature type="transmembrane region" description="Helical" evidence="1">
    <location>
        <begin position="601"/>
        <end position="620"/>
    </location>
</feature>
<dbReference type="Pfam" id="PF07556">
    <property type="entry name" value="DUF1538"/>
    <property type="match status" value="2"/>
</dbReference>
<feature type="transmembrane region" description="Helical" evidence="1">
    <location>
        <begin position="471"/>
        <end position="492"/>
    </location>
</feature>
<feature type="transmembrane region" description="Helical" evidence="1">
    <location>
        <begin position="569"/>
        <end position="589"/>
    </location>
</feature>
<gene>
    <name evidence="2" type="ORF">EHQ59_06645</name>
</gene>
<dbReference type="AlphaFoldDB" id="A0A4R9JQX4"/>
<dbReference type="EMBL" id="RQGG01000015">
    <property type="protein sequence ID" value="TGL54534.1"/>
    <property type="molecule type" value="Genomic_DNA"/>
</dbReference>
<keyword evidence="1" id="KW-1133">Transmembrane helix</keyword>
<evidence type="ECO:0000256" key="1">
    <source>
        <dbReference type="SAM" id="Phobius"/>
    </source>
</evidence>
<feature type="transmembrane region" description="Helical" evidence="1">
    <location>
        <begin position="241"/>
        <end position="263"/>
    </location>
</feature>
<feature type="transmembrane region" description="Helical" evidence="1">
    <location>
        <begin position="361"/>
        <end position="381"/>
    </location>
</feature>
<dbReference type="Proteomes" id="UP000297609">
    <property type="component" value="Unassembled WGS sequence"/>
</dbReference>
<comment type="caution">
    <text evidence="2">The sequence shown here is derived from an EMBL/GenBank/DDBJ whole genome shotgun (WGS) entry which is preliminary data.</text>
</comment>
<protein>
    <submittedName>
        <fullName evidence="2">DUF1538 domain-containing protein</fullName>
    </submittedName>
</protein>
<evidence type="ECO:0000313" key="2">
    <source>
        <dbReference type="EMBL" id="TGL54534.1"/>
    </source>
</evidence>
<feature type="transmembrane region" description="Helical" evidence="1">
    <location>
        <begin position="178"/>
        <end position="195"/>
    </location>
</feature>
<feature type="transmembrane region" description="Helical" evidence="1">
    <location>
        <begin position="207"/>
        <end position="229"/>
    </location>
</feature>
<proteinExistence type="predicted"/>
<keyword evidence="1" id="KW-0472">Membrane</keyword>
<feature type="transmembrane region" description="Helical" evidence="1">
    <location>
        <begin position="149"/>
        <end position="171"/>
    </location>
</feature>
<dbReference type="InterPro" id="IPR011435">
    <property type="entry name" value="UmpAB"/>
</dbReference>
<organism evidence="2 3">
    <name type="scientific">Leptospira kemamanensis</name>
    <dbReference type="NCBI Taxonomy" id="2484942"/>
    <lineage>
        <taxon>Bacteria</taxon>
        <taxon>Pseudomonadati</taxon>
        <taxon>Spirochaetota</taxon>
        <taxon>Spirochaetia</taxon>
        <taxon>Leptospirales</taxon>
        <taxon>Leptospiraceae</taxon>
        <taxon>Leptospira</taxon>
    </lineage>
</organism>
<feature type="transmembrane region" description="Helical" evidence="1">
    <location>
        <begin position="98"/>
        <end position="117"/>
    </location>
</feature>
<evidence type="ECO:0000313" key="3">
    <source>
        <dbReference type="Proteomes" id="UP000297609"/>
    </source>
</evidence>
<keyword evidence="3" id="KW-1185">Reference proteome</keyword>
<feature type="transmembrane region" description="Helical" evidence="1">
    <location>
        <begin position="36"/>
        <end position="55"/>
    </location>
</feature>
<dbReference type="RefSeq" id="WP_135618554.1">
    <property type="nucleotide sequence ID" value="NZ_RQGG01000015.1"/>
</dbReference>
<reference evidence="2" key="1">
    <citation type="journal article" date="2019" name="PLoS Negl. Trop. Dis.">
        <title>Revisiting the worldwide diversity of Leptospira species in the environment.</title>
        <authorList>
            <person name="Vincent A.T."/>
            <person name="Schiettekatte O."/>
            <person name="Bourhy P."/>
            <person name="Veyrier F.J."/>
            <person name="Picardeau M."/>
        </authorList>
    </citation>
    <scope>NUCLEOTIDE SEQUENCE [LARGE SCALE GENOMIC DNA]</scope>
    <source>
        <strain evidence="2">201702454</strain>
    </source>
</reference>
<keyword evidence="1" id="KW-0812">Transmembrane</keyword>
<feature type="transmembrane region" description="Helical" evidence="1">
    <location>
        <begin position="538"/>
        <end position="557"/>
    </location>
</feature>